<dbReference type="RefSeq" id="WP_035824017.1">
    <property type="nucleotide sequence ID" value="NZ_CP121464.1"/>
</dbReference>
<keyword evidence="3" id="KW-1185">Reference proteome</keyword>
<evidence type="ECO:0000256" key="1">
    <source>
        <dbReference type="SAM" id="SignalP"/>
    </source>
</evidence>
<evidence type="ECO:0000313" key="3">
    <source>
        <dbReference type="Proteomes" id="UP001219584"/>
    </source>
</evidence>
<organism evidence="2 3">
    <name type="scientific">Janthinobacterium rivuli</name>
    <dbReference type="NCBI Taxonomy" id="2751478"/>
    <lineage>
        <taxon>Bacteria</taxon>
        <taxon>Pseudomonadati</taxon>
        <taxon>Pseudomonadota</taxon>
        <taxon>Betaproteobacteria</taxon>
        <taxon>Burkholderiales</taxon>
        <taxon>Oxalobacteraceae</taxon>
        <taxon>Janthinobacterium</taxon>
    </lineage>
</organism>
<proteinExistence type="predicted"/>
<sequence>MYKKIAVFLFAIGCSASYAMAGNDCTLECAIRANTCSGGMPGSASSPICEMVYQHCIEQCKV</sequence>
<dbReference type="EMBL" id="CP121464">
    <property type="protein sequence ID" value="WFR80199.1"/>
    <property type="molecule type" value="Genomic_DNA"/>
</dbReference>
<gene>
    <name evidence="2" type="ORF">P9875_03205</name>
</gene>
<evidence type="ECO:0008006" key="4">
    <source>
        <dbReference type="Google" id="ProtNLM"/>
    </source>
</evidence>
<feature type="chain" id="PRO_5045898036" description="Kazal-like domain-containing protein" evidence="1">
    <location>
        <begin position="22"/>
        <end position="62"/>
    </location>
</feature>
<protein>
    <recommendedName>
        <fullName evidence="4">Kazal-like domain-containing protein</fullName>
    </recommendedName>
</protein>
<dbReference type="Proteomes" id="UP001219584">
    <property type="component" value="Chromosome"/>
</dbReference>
<reference evidence="2 3" key="1">
    <citation type="submission" date="2023-04" db="EMBL/GenBank/DDBJ databases">
        <title>Nanopore sequencing of Janthinobacterium from water.</title>
        <authorList>
            <person name="Ciuchcinski K."/>
            <person name="Rokowska A."/>
            <person name="Dziewit L."/>
        </authorList>
    </citation>
    <scope>NUCLEOTIDE SEQUENCE [LARGE SCALE GENOMIC DNA]</scope>
    <source>
        <strain evidence="2 3">DEMB2</strain>
    </source>
</reference>
<name>A0ABY8I6U5_9BURK</name>
<feature type="signal peptide" evidence="1">
    <location>
        <begin position="1"/>
        <end position="21"/>
    </location>
</feature>
<keyword evidence="1" id="KW-0732">Signal</keyword>
<evidence type="ECO:0000313" key="2">
    <source>
        <dbReference type="EMBL" id="WFR80199.1"/>
    </source>
</evidence>
<accession>A0ABY8I6U5</accession>